<evidence type="ECO:0000313" key="4">
    <source>
        <dbReference type="Proteomes" id="UP000193411"/>
    </source>
</evidence>
<keyword evidence="4" id="KW-1185">Reference proteome</keyword>
<reference evidence="3 4" key="1">
    <citation type="submission" date="2016-07" db="EMBL/GenBank/DDBJ databases">
        <title>Pervasive Adenine N6-methylation of Active Genes in Fungi.</title>
        <authorList>
            <consortium name="DOE Joint Genome Institute"/>
            <person name="Mondo S.J."/>
            <person name="Dannebaum R.O."/>
            <person name="Kuo R.C."/>
            <person name="Labutti K."/>
            <person name="Haridas S."/>
            <person name="Kuo A."/>
            <person name="Salamov A."/>
            <person name="Ahrendt S.R."/>
            <person name="Lipzen A."/>
            <person name="Sullivan W."/>
            <person name="Andreopoulos W.B."/>
            <person name="Clum A."/>
            <person name="Lindquist E."/>
            <person name="Daum C."/>
            <person name="Ramamoorthy G.K."/>
            <person name="Gryganskyi A."/>
            <person name="Culley D."/>
            <person name="Magnuson J.K."/>
            <person name="James T.Y."/>
            <person name="O'Malley M.A."/>
            <person name="Stajich J.E."/>
            <person name="Spatafora J.W."/>
            <person name="Visel A."/>
            <person name="Grigoriev I.V."/>
        </authorList>
    </citation>
    <scope>NUCLEOTIDE SEQUENCE [LARGE SCALE GENOMIC DNA]</scope>
    <source>
        <strain evidence="3 4">PL171</strain>
    </source>
</reference>
<sequence>MCIASIFVLLAINIATVAMEVNPSVLRTTIGWVSCHCISFALYLATWFVKQAVLARRLVPQSVAGTLAKSGWSGAETSGQNANDMAP</sequence>
<feature type="chain" id="PRO_5013299579" evidence="2">
    <location>
        <begin position="19"/>
        <end position="87"/>
    </location>
</feature>
<accession>A0A1Y2H5N3</accession>
<dbReference type="EMBL" id="MCFL01000122">
    <property type="protein sequence ID" value="ORZ29897.1"/>
    <property type="molecule type" value="Genomic_DNA"/>
</dbReference>
<dbReference type="Proteomes" id="UP000193411">
    <property type="component" value="Unassembled WGS sequence"/>
</dbReference>
<name>A0A1Y2H5N3_9FUNG</name>
<protein>
    <submittedName>
        <fullName evidence="3">Uncharacterized protein</fullName>
    </submittedName>
</protein>
<dbReference type="AlphaFoldDB" id="A0A1Y2H5N3"/>
<keyword evidence="1" id="KW-0472">Membrane</keyword>
<gene>
    <name evidence="3" type="ORF">BCR44DRAFT_1447482</name>
</gene>
<feature type="signal peptide" evidence="2">
    <location>
        <begin position="1"/>
        <end position="18"/>
    </location>
</feature>
<evidence type="ECO:0000256" key="2">
    <source>
        <dbReference type="SAM" id="SignalP"/>
    </source>
</evidence>
<proteinExistence type="predicted"/>
<evidence type="ECO:0000256" key="1">
    <source>
        <dbReference type="SAM" id="Phobius"/>
    </source>
</evidence>
<comment type="caution">
    <text evidence="3">The sequence shown here is derived from an EMBL/GenBank/DDBJ whole genome shotgun (WGS) entry which is preliminary data.</text>
</comment>
<keyword evidence="1" id="KW-0812">Transmembrane</keyword>
<organism evidence="3 4">
    <name type="scientific">Catenaria anguillulae PL171</name>
    <dbReference type="NCBI Taxonomy" id="765915"/>
    <lineage>
        <taxon>Eukaryota</taxon>
        <taxon>Fungi</taxon>
        <taxon>Fungi incertae sedis</taxon>
        <taxon>Blastocladiomycota</taxon>
        <taxon>Blastocladiomycetes</taxon>
        <taxon>Blastocladiales</taxon>
        <taxon>Catenariaceae</taxon>
        <taxon>Catenaria</taxon>
    </lineage>
</organism>
<feature type="transmembrane region" description="Helical" evidence="1">
    <location>
        <begin position="29"/>
        <end position="49"/>
    </location>
</feature>
<keyword evidence="1" id="KW-1133">Transmembrane helix</keyword>
<evidence type="ECO:0000313" key="3">
    <source>
        <dbReference type="EMBL" id="ORZ29897.1"/>
    </source>
</evidence>
<keyword evidence="2" id="KW-0732">Signal</keyword>